<dbReference type="PANTHER" id="PTHR19143">
    <property type="entry name" value="FIBRINOGEN/TENASCIN/ANGIOPOEITIN"/>
    <property type="match status" value="1"/>
</dbReference>
<reference evidence="2" key="1">
    <citation type="submission" date="2021-10" db="EMBL/GenBank/DDBJ databases">
        <title>Tropical sea cucumber genome reveals ecological adaptation and Cuvierian tubules defense mechanism.</title>
        <authorList>
            <person name="Chen T."/>
        </authorList>
    </citation>
    <scope>NUCLEOTIDE SEQUENCE</scope>
    <source>
        <strain evidence="2">Nanhai2018</strain>
        <tissue evidence="2">Muscle</tissue>
    </source>
</reference>
<gene>
    <name evidence="2" type="ORF">HOLleu_24393</name>
</gene>
<proteinExistence type="predicted"/>
<dbReference type="EMBL" id="JAIZAY010000011">
    <property type="protein sequence ID" value="KAJ8033988.1"/>
    <property type="molecule type" value="Genomic_DNA"/>
</dbReference>
<name>A0A9Q1H5W2_HOLLE</name>
<dbReference type="PROSITE" id="PS51406">
    <property type="entry name" value="FIBRINOGEN_C_2"/>
    <property type="match status" value="1"/>
</dbReference>
<dbReference type="SUPFAM" id="SSF56496">
    <property type="entry name" value="Fibrinogen C-terminal domain-like"/>
    <property type="match status" value="1"/>
</dbReference>
<dbReference type="OrthoDB" id="6145874at2759"/>
<dbReference type="InterPro" id="IPR002181">
    <property type="entry name" value="Fibrinogen_a/b/g_C_dom"/>
</dbReference>
<keyword evidence="3" id="KW-1185">Reference proteome</keyword>
<dbReference type="GO" id="GO:0005615">
    <property type="term" value="C:extracellular space"/>
    <property type="evidence" value="ECO:0007669"/>
    <property type="project" value="TreeGrafter"/>
</dbReference>
<dbReference type="Pfam" id="PF00147">
    <property type="entry name" value="Fibrinogen_C"/>
    <property type="match status" value="1"/>
</dbReference>
<dbReference type="InterPro" id="IPR050373">
    <property type="entry name" value="Fibrinogen_C-term_domain"/>
</dbReference>
<accession>A0A9Q1H5W2</accession>
<sequence>MAKSKNACKHMNVKISTMLARTSAVVLIYPDKWPDDPFQAFCEVHENGEVWTVFQRRMGGLENFFRNWTSYKVGFGATDDEFWLGNEKLFFLTNQYNVKLRIDLRTIYGSYFYAEYDSFLLANESTNYTLTSIGIYSGNACLYSFYFNLTLITILPFC</sequence>
<organism evidence="2 3">
    <name type="scientific">Holothuria leucospilota</name>
    <name type="common">Black long sea cucumber</name>
    <name type="synonym">Mertensiothuria leucospilota</name>
    <dbReference type="NCBI Taxonomy" id="206669"/>
    <lineage>
        <taxon>Eukaryota</taxon>
        <taxon>Metazoa</taxon>
        <taxon>Echinodermata</taxon>
        <taxon>Eleutherozoa</taxon>
        <taxon>Echinozoa</taxon>
        <taxon>Holothuroidea</taxon>
        <taxon>Aspidochirotacea</taxon>
        <taxon>Aspidochirotida</taxon>
        <taxon>Holothuriidae</taxon>
        <taxon>Holothuria</taxon>
    </lineage>
</organism>
<dbReference type="Proteomes" id="UP001152320">
    <property type="component" value="Chromosome 11"/>
</dbReference>
<comment type="caution">
    <text evidence="2">The sequence shown here is derived from an EMBL/GenBank/DDBJ whole genome shotgun (WGS) entry which is preliminary data.</text>
</comment>
<evidence type="ECO:0000313" key="3">
    <source>
        <dbReference type="Proteomes" id="UP001152320"/>
    </source>
</evidence>
<dbReference type="InterPro" id="IPR036056">
    <property type="entry name" value="Fibrinogen-like_C"/>
</dbReference>
<dbReference type="Gene3D" id="3.90.215.10">
    <property type="entry name" value="Gamma Fibrinogen, chain A, domain 1"/>
    <property type="match status" value="1"/>
</dbReference>
<protein>
    <submittedName>
        <fullName evidence="2">Angiopoietin-related protein 2</fullName>
    </submittedName>
</protein>
<evidence type="ECO:0000313" key="2">
    <source>
        <dbReference type="EMBL" id="KAJ8033988.1"/>
    </source>
</evidence>
<dbReference type="InterPro" id="IPR014716">
    <property type="entry name" value="Fibrinogen_a/b/g_C_1"/>
</dbReference>
<feature type="domain" description="Fibrinogen C-terminal" evidence="1">
    <location>
        <begin position="1"/>
        <end position="158"/>
    </location>
</feature>
<evidence type="ECO:0000259" key="1">
    <source>
        <dbReference type="PROSITE" id="PS51406"/>
    </source>
</evidence>
<dbReference type="SMART" id="SM00186">
    <property type="entry name" value="FBG"/>
    <property type="match status" value="1"/>
</dbReference>
<dbReference type="AlphaFoldDB" id="A0A9Q1H5W2"/>